<reference evidence="3 4" key="1">
    <citation type="submission" date="2022-01" db="EMBL/GenBank/DDBJ databases">
        <title>A high-quality chromosome-level genome assembly of rohu carp, Labeo rohita.</title>
        <authorList>
            <person name="Arick M.A. II"/>
            <person name="Hsu C.-Y."/>
            <person name="Magbanua Z."/>
            <person name="Pechanova O."/>
            <person name="Grover C."/>
            <person name="Miller E."/>
            <person name="Thrash A."/>
            <person name="Ezzel L."/>
            <person name="Alam S."/>
            <person name="Benzie J."/>
            <person name="Hamilton M."/>
            <person name="Karsi A."/>
            <person name="Lawrence M.L."/>
            <person name="Peterson D.G."/>
        </authorList>
    </citation>
    <scope>NUCLEOTIDE SEQUENCE [LARGE SCALE GENOMIC DNA]</scope>
    <source>
        <strain evidence="4">BAU-BD-2019</strain>
        <tissue evidence="3">Blood</tissue>
    </source>
</reference>
<evidence type="ECO:0000256" key="1">
    <source>
        <dbReference type="SAM" id="MobiDB-lite"/>
    </source>
</evidence>
<keyword evidence="2" id="KW-1133">Transmembrane helix</keyword>
<dbReference type="Proteomes" id="UP000830375">
    <property type="component" value="Unassembled WGS sequence"/>
</dbReference>
<feature type="transmembrane region" description="Helical" evidence="2">
    <location>
        <begin position="305"/>
        <end position="328"/>
    </location>
</feature>
<sequence>MQCKQRQCTESRSLSQSASAVRDALDAFSDDSLVKGFTKNSVKMLSGKTVKLILYELLQFACLCIPVFVVMERFASLIRFVKSSATAYWLVVAAFVAYVALATLFVWVPLKYFILKTQRFSEVTNWRPVTLAYVVLSTLPCFAIIIASSKVQVDADVKYDRFTELPVSLVLFSLICVDIVEKIRPLCLTGRASGLEWDFETRGPVLTHLEQVTSVSGQLQANGRDGNASPRSPVKNGTLSGRWRDTDDGVASRNSTTAYLYSSHSSHSGPFRFVWNREPRHDLFVATFMFWFDTVEMLRVGGLELVYYSAWVFPVYILAYLSTLRVAITPDSPLLASSSVLSQDLPFLVLRICLLAVFGYVTPVLYILKNIFIVVSFIYFVFMTKLKLLNRGRMF</sequence>
<keyword evidence="4" id="KW-1185">Reference proteome</keyword>
<organism evidence="3 4">
    <name type="scientific">Labeo rohita</name>
    <name type="common">Indian major carp</name>
    <name type="synonym">Cyprinus rohita</name>
    <dbReference type="NCBI Taxonomy" id="84645"/>
    <lineage>
        <taxon>Eukaryota</taxon>
        <taxon>Metazoa</taxon>
        <taxon>Chordata</taxon>
        <taxon>Craniata</taxon>
        <taxon>Vertebrata</taxon>
        <taxon>Euteleostomi</taxon>
        <taxon>Actinopterygii</taxon>
        <taxon>Neopterygii</taxon>
        <taxon>Teleostei</taxon>
        <taxon>Ostariophysi</taxon>
        <taxon>Cypriniformes</taxon>
        <taxon>Cyprinidae</taxon>
        <taxon>Labeoninae</taxon>
        <taxon>Labeonini</taxon>
        <taxon>Labeo</taxon>
    </lineage>
</organism>
<name>A0ABQ8MYZ1_LABRO</name>
<feature type="transmembrane region" description="Helical" evidence="2">
    <location>
        <begin position="131"/>
        <end position="153"/>
    </location>
</feature>
<protein>
    <submittedName>
        <fullName evidence="3">Transmembrane protein 236</fullName>
    </submittedName>
</protein>
<feature type="region of interest" description="Disordered" evidence="1">
    <location>
        <begin position="217"/>
        <end position="246"/>
    </location>
</feature>
<feature type="transmembrane region" description="Helical" evidence="2">
    <location>
        <begin position="87"/>
        <end position="110"/>
    </location>
</feature>
<keyword evidence="2 3" id="KW-0812">Transmembrane</keyword>
<accession>A0ABQ8MYZ1</accession>
<evidence type="ECO:0000313" key="4">
    <source>
        <dbReference type="Proteomes" id="UP000830375"/>
    </source>
</evidence>
<evidence type="ECO:0000256" key="2">
    <source>
        <dbReference type="SAM" id="Phobius"/>
    </source>
</evidence>
<gene>
    <name evidence="3" type="ORF">H4Q32_004189</name>
</gene>
<feature type="transmembrane region" description="Helical" evidence="2">
    <location>
        <begin position="348"/>
        <end position="381"/>
    </location>
</feature>
<dbReference type="PANTHER" id="PTHR31453">
    <property type="entry name" value="TRANSMEMBRANE PROTEIN 236"/>
    <property type="match status" value="1"/>
</dbReference>
<feature type="transmembrane region" description="Helical" evidence="2">
    <location>
        <begin position="52"/>
        <end position="75"/>
    </location>
</feature>
<feature type="transmembrane region" description="Helical" evidence="2">
    <location>
        <begin position="165"/>
        <end position="181"/>
    </location>
</feature>
<dbReference type="EMBL" id="JACTAM010000002">
    <property type="protein sequence ID" value="KAI2667647.1"/>
    <property type="molecule type" value="Genomic_DNA"/>
</dbReference>
<evidence type="ECO:0000313" key="3">
    <source>
        <dbReference type="EMBL" id="KAI2667647.1"/>
    </source>
</evidence>
<proteinExistence type="predicted"/>
<dbReference type="PANTHER" id="PTHR31453:SF2">
    <property type="entry name" value="TRANSMEMBRANE PROTEIN 236"/>
    <property type="match status" value="1"/>
</dbReference>
<keyword evidence="2" id="KW-0472">Membrane</keyword>
<comment type="caution">
    <text evidence="3">The sequence shown here is derived from an EMBL/GenBank/DDBJ whole genome shotgun (WGS) entry which is preliminary data.</text>
</comment>
<dbReference type="InterPro" id="IPR020394">
    <property type="entry name" value="Uncharacterised_FAM23-like_TM"/>
</dbReference>